<gene>
    <name evidence="5" type="ORF">FCN18_35110</name>
</gene>
<organism evidence="5 6">
    <name type="scientific">Prauserella endophytica</name>
    <dbReference type="NCBI Taxonomy" id="1592324"/>
    <lineage>
        <taxon>Bacteria</taxon>
        <taxon>Bacillati</taxon>
        <taxon>Actinomycetota</taxon>
        <taxon>Actinomycetes</taxon>
        <taxon>Pseudonocardiales</taxon>
        <taxon>Pseudonocardiaceae</taxon>
        <taxon>Prauserella</taxon>
        <taxon>Prauserella coralliicola group</taxon>
    </lineage>
</organism>
<feature type="chain" id="PRO_5046603413" evidence="4">
    <location>
        <begin position="28"/>
        <end position="345"/>
    </location>
</feature>
<dbReference type="Pfam" id="PF13379">
    <property type="entry name" value="NMT1_2"/>
    <property type="match status" value="1"/>
</dbReference>
<evidence type="ECO:0000256" key="1">
    <source>
        <dbReference type="ARBA" id="ARBA00004418"/>
    </source>
</evidence>
<dbReference type="PANTHER" id="PTHR30024">
    <property type="entry name" value="ALIPHATIC SULFONATES-BINDING PROTEIN-RELATED"/>
    <property type="match status" value="1"/>
</dbReference>
<dbReference type="SUPFAM" id="SSF53850">
    <property type="entry name" value="Periplasmic binding protein-like II"/>
    <property type="match status" value="1"/>
</dbReference>
<comment type="similarity">
    <text evidence="2">Belongs to the bacterial solute-binding protein SsuA/TauA family.</text>
</comment>
<evidence type="ECO:0000313" key="5">
    <source>
        <dbReference type="EMBL" id="TKG60497.1"/>
    </source>
</evidence>
<dbReference type="Gene3D" id="3.40.190.10">
    <property type="entry name" value="Periplasmic binding protein-like II"/>
    <property type="match status" value="2"/>
</dbReference>
<dbReference type="PROSITE" id="PS51257">
    <property type="entry name" value="PROKAR_LIPOPROTEIN"/>
    <property type="match status" value="1"/>
</dbReference>
<evidence type="ECO:0000256" key="2">
    <source>
        <dbReference type="ARBA" id="ARBA00010742"/>
    </source>
</evidence>
<accession>A0ABY2RTZ9</accession>
<comment type="subcellular location">
    <subcellularLocation>
        <location evidence="1">Periplasm</location>
    </subcellularLocation>
</comment>
<sequence length="345" mass="36582">MKPMKSRFRMTVAVLSALLLVTACAGAQEVGETGNTGSKVTIGLQPTATSFPIWLAEQKGYFQENGIEVELKYYPSGAAMSEAGLTGAWDGGNMGSPPALTSSQKWDMVVPGPNSEEGAIQILWGRTNDFKGKDPATVLGGGEVLVKVNSTQHYAFLGCMQKYGVAGETKPLPVEANAVAGAFTGGQGVGAMTWPPFDAEFVDNPEYVHVCDGKQAGKKIFNMLALTPAFANNRTEQAVAYVKSAYQANEFITANPDEAADLLVQYYKENGVTATKEAAQRELTGRTWPSAAEALALSKGELSSDLEDLTKVFVDLGAFDTEPDVTKAVDTGREILEQAVGESAS</sequence>
<evidence type="ECO:0000313" key="6">
    <source>
        <dbReference type="Proteomes" id="UP000309992"/>
    </source>
</evidence>
<dbReference type="EMBL" id="SWMS01000036">
    <property type="protein sequence ID" value="TKG60497.1"/>
    <property type="molecule type" value="Genomic_DNA"/>
</dbReference>
<name>A0ABY2RTZ9_9PSEU</name>
<dbReference type="PANTHER" id="PTHR30024:SF47">
    <property type="entry name" value="TAURINE-BINDING PERIPLASMIC PROTEIN"/>
    <property type="match status" value="1"/>
</dbReference>
<evidence type="ECO:0000256" key="3">
    <source>
        <dbReference type="ARBA" id="ARBA00022729"/>
    </source>
</evidence>
<keyword evidence="6" id="KW-1185">Reference proteome</keyword>
<reference evidence="5 6" key="1">
    <citation type="journal article" date="2015" name="Antonie Van Leeuwenhoek">
        <title>Prauserella endophytica sp. nov., an endophytic actinobacterium isolated from Tamarix taklamakanensis.</title>
        <authorList>
            <person name="Liu J.M."/>
            <person name="Habden X."/>
            <person name="Guo L."/>
            <person name="Tuo L."/>
            <person name="Jiang Z.K."/>
            <person name="Liu S.W."/>
            <person name="Liu X.F."/>
            <person name="Chen L."/>
            <person name="Li R.F."/>
            <person name="Zhang Y.Q."/>
            <person name="Sun C.H."/>
        </authorList>
    </citation>
    <scope>NUCLEOTIDE SEQUENCE [LARGE SCALE GENOMIC DNA]</scope>
    <source>
        <strain evidence="5 6">CGMCC 4.7182</strain>
    </source>
</reference>
<proteinExistence type="inferred from homology"/>
<evidence type="ECO:0000256" key="4">
    <source>
        <dbReference type="SAM" id="SignalP"/>
    </source>
</evidence>
<feature type="signal peptide" evidence="4">
    <location>
        <begin position="1"/>
        <end position="27"/>
    </location>
</feature>
<keyword evidence="3 4" id="KW-0732">Signal</keyword>
<comment type="caution">
    <text evidence="5">The sequence shown here is derived from an EMBL/GenBank/DDBJ whole genome shotgun (WGS) entry which is preliminary data.</text>
</comment>
<dbReference type="Proteomes" id="UP000309992">
    <property type="component" value="Unassembled WGS sequence"/>
</dbReference>
<protein>
    <submittedName>
        <fullName evidence="5">ABC transporter substrate-binding protein</fullName>
    </submittedName>
</protein>